<dbReference type="PANTHER" id="PTHR43766">
    <property type="entry name" value="TRYPTOPHAN--TRNA LIGASE, MITOCHONDRIAL"/>
    <property type="match status" value="1"/>
</dbReference>
<name>A0A2H0B2I6_9BACT</name>
<dbReference type="InterPro" id="IPR002305">
    <property type="entry name" value="aa-tRNA-synth_Ic"/>
</dbReference>
<keyword evidence="4 10" id="KW-0547">Nucleotide-binding</keyword>
<evidence type="ECO:0000256" key="3">
    <source>
        <dbReference type="ARBA" id="ARBA00022598"/>
    </source>
</evidence>
<dbReference type="Proteomes" id="UP000231081">
    <property type="component" value="Unassembled WGS sequence"/>
</dbReference>
<dbReference type="AlphaFoldDB" id="A0A2H0B2I6"/>
<dbReference type="GO" id="GO:0006436">
    <property type="term" value="P:tryptophanyl-tRNA aminoacylation"/>
    <property type="evidence" value="ECO:0007669"/>
    <property type="project" value="UniProtKB-UniRule"/>
</dbReference>
<organism evidence="11 12">
    <name type="scientific">Candidatus Beckwithbacteria bacterium CG23_combo_of_CG06-09_8_20_14_all_47_9</name>
    <dbReference type="NCBI Taxonomy" id="1974498"/>
    <lineage>
        <taxon>Bacteria</taxon>
        <taxon>Candidatus Beckwithiibacteriota</taxon>
    </lineage>
</organism>
<dbReference type="GO" id="GO:0005524">
    <property type="term" value="F:ATP binding"/>
    <property type="evidence" value="ECO:0007669"/>
    <property type="project" value="UniProtKB-KW"/>
</dbReference>
<dbReference type="PRINTS" id="PR01039">
    <property type="entry name" value="TRNASYNTHTRP"/>
</dbReference>
<keyword evidence="6 10" id="KW-0648">Protein biosynthesis</keyword>
<evidence type="ECO:0000256" key="7">
    <source>
        <dbReference type="ARBA" id="ARBA00023146"/>
    </source>
</evidence>
<dbReference type="InterPro" id="IPR014729">
    <property type="entry name" value="Rossmann-like_a/b/a_fold"/>
</dbReference>
<protein>
    <recommendedName>
        <fullName evidence="2 9">Tryptophan--tRNA ligase</fullName>
        <ecNumber evidence="2 9">6.1.1.2</ecNumber>
    </recommendedName>
</protein>
<evidence type="ECO:0000256" key="8">
    <source>
        <dbReference type="ARBA" id="ARBA00049929"/>
    </source>
</evidence>
<dbReference type="PANTHER" id="PTHR43766:SF1">
    <property type="entry name" value="TRYPTOPHAN--TRNA LIGASE, MITOCHONDRIAL"/>
    <property type="match status" value="1"/>
</dbReference>
<comment type="similarity">
    <text evidence="1 10">Belongs to the class-I aminoacyl-tRNA synthetase family.</text>
</comment>
<dbReference type="FunFam" id="1.10.240.10:FF:000005">
    <property type="entry name" value="Tryptophan--tRNA ligase"/>
    <property type="match status" value="1"/>
</dbReference>
<dbReference type="EMBL" id="PCSQ01000122">
    <property type="protein sequence ID" value="PIP51876.1"/>
    <property type="molecule type" value="Genomic_DNA"/>
</dbReference>
<dbReference type="EC" id="6.1.1.2" evidence="2 9"/>
<evidence type="ECO:0000256" key="6">
    <source>
        <dbReference type="ARBA" id="ARBA00022917"/>
    </source>
</evidence>
<dbReference type="Pfam" id="PF00579">
    <property type="entry name" value="tRNA-synt_1b"/>
    <property type="match status" value="1"/>
</dbReference>
<keyword evidence="7 10" id="KW-0030">Aminoacyl-tRNA synthetase</keyword>
<keyword evidence="3 10" id="KW-0436">Ligase</keyword>
<evidence type="ECO:0000256" key="10">
    <source>
        <dbReference type="RuleBase" id="RU363036"/>
    </source>
</evidence>
<keyword evidence="5 10" id="KW-0067">ATP-binding</keyword>
<sequence>MKIKKRVLQGMRPTGRLHLGNYLGTAKGMVALQEDPDYETYYMVADLHGMTTPFDPKKIYQDALSVVTDYLACGLDPEKSAIFLQSQLADLHTQLAFYFSSVITVARMQHLPTFKEKVKQHPDNITMALLNYPVLMAADILIYKASMVPVGLDQEPHMEVTREIARKMNAEYETDFPEPQSFKTKTRYIPSLLGEGKMSKSVEGSYINLTDDLETIRKKLAQTPTDSGKGETVPTSGGVANLLTFVELFQGQEKRADYEKKYTGSGIRYSELKTGLAEAIYKDLEPIREKRKELEAKPEYVTQVIKAGAVRARILAQKTIDEVKEKMGLKGGL</sequence>
<dbReference type="NCBIfam" id="TIGR00233">
    <property type="entry name" value="trpS"/>
    <property type="match status" value="1"/>
</dbReference>
<evidence type="ECO:0000256" key="5">
    <source>
        <dbReference type="ARBA" id="ARBA00022840"/>
    </source>
</evidence>
<proteinExistence type="inferred from homology"/>
<dbReference type="GO" id="GO:0005737">
    <property type="term" value="C:cytoplasm"/>
    <property type="evidence" value="ECO:0007669"/>
    <property type="project" value="UniProtKB-UniRule"/>
</dbReference>
<evidence type="ECO:0000313" key="12">
    <source>
        <dbReference type="Proteomes" id="UP000231081"/>
    </source>
</evidence>
<comment type="caution">
    <text evidence="11">The sequence shown here is derived from an EMBL/GenBank/DDBJ whole genome shotgun (WGS) entry which is preliminary data.</text>
</comment>
<dbReference type="Gene3D" id="1.10.240.10">
    <property type="entry name" value="Tyrosyl-Transfer RNA Synthetase"/>
    <property type="match status" value="1"/>
</dbReference>
<accession>A0A2H0B2I6</accession>
<evidence type="ECO:0000256" key="2">
    <source>
        <dbReference type="ARBA" id="ARBA00013161"/>
    </source>
</evidence>
<dbReference type="Gene3D" id="3.40.50.620">
    <property type="entry name" value="HUPs"/>
    <property type="match status" value="1"/>
</dbReference>
<evidence type="ECO:0000256" key="1">
    <source>
        <dbReference type="ARBA" id="ARBA00005594"/>
    </source>
</evidence>
<dbReference type="InterPro" id="IPR001412">
    <property type="entry name" value="aa-tRNA-synth_I_CS"/>
</dbReference>
<evidence type="ECO:0000256" key="9">
    <source>
        <dbReference type="NCBIfam" id="TIGR00233"/>
    </source>
</evidence>
<dbReference type="PROSITE" id="PS00178">
    <property type="entry name" value="AA_TRNA_LIGASE_I"/>
    <property type="match status" value="1"/>
</dbReference>
<dbReference type="InterPro" id="IPR050203">
    <property type="entry name" value="Trp-tRNA_synthetase"/>
</dbReference>
<dbReference type="CDD" id="cd00806">
    <property type="entry name" value="TrpRS_core"/>
    <property type="match status" value="1"/>
</dbReference>
<dbReference type="InterPro" id="IPR002306">
    <property type="entry name" value="Trp-tRNA-ligase"/>
</dbReference>
<dbReference type="SUPFAM" id="SSF52374">
    <property type="entry name" value="Nucleotidylyl transferase"/>
    <property type="match status" value="1"/>
</dbReference>
<evidence type="ECO:0000256" key="4">
    <source>
        <dbReference type="ARBA" id="ARBA00022741"/>
    </source>
</evidence>
<evidence type="ECO:0000313" key="11">
    <source>
        <dbReference type="EMBL" id="PIP51876.1"/>
    </source>
</evidence>
<reference evidence="11 12" key="1">
    <citation type="submission" date="2017-09" db="EMBL/GenBank/DDBJ databases">
        <title>Depth-based differentiation of microbial function through sediment-hosted aquifers and enrichment of novel symbionts in the deep terrestrial subsurface.</title>
        <authorList>
            <person name="Probst A.J."/>
            <person name="Ladd B."/>
            <person name="Jarett J.K."/>
            <person name="Geller-Mcgrath D.E."/>
            <person name="Sieber C.M."/>
            <person name="Emerson J.B."/>
            <person name="Anantharaman K."/>
            <person name="Thomas B.C."/>
            <person name="Malmstrom R."/>
            <person name="Stieglmeier M."/>
            <person name="Klingl A."/>
            <person name="Woyke T."/>
            <person name="Ryan C.M."/>
            <person name="Banfield J.F."/>
        </authorList>
    </citation>
    <scope>NUCLEOTIDE SEQUENCE [LARGE SCALE GENOMIC DNA]</scope>
    <source>
        <strain evidence="11">CG23_combo_of_CG06-09_8_20_14_all_47_9</strain>
    </source>
</reference>
<comment type="catalytic activity">
    <reaction evidence="8">
        <text>tRNA(Trp) + L-tryptophan + ATP = L-tryptophyl-tRNA(Trp) + AMP + diphosphate + H(+)</text>
        <dbReference type="Rhea" id="RHEA:24080"/>
        <dbReference type="Rhea" id="RHEA-COMP:9671"/>
        <dbReference type="Rhea" id="RHEA-COMP:9705"/>
        <dbReference type="ChEBI" id="CHEBI:15378"/>
        <dbReference type="ChEBI" id="CHEBI:30616"/>
        <dbReference type="ChEBI" id="CHEBI:33019"/>
        <dbReference type="ChEBI" id="CHEBI:57912"/>
        <dbReference type="ChEBI" id="CHEBI:78442"/>
        <dbReference type="ChEBI" id="CHEBI:78535"/>
        <dbReference type="ChEBI" id="CHEBI:456215"/>
        <dbReference type="EC" id="6.1.1.2"/>
    </reaction>
</comment>
<gene>
    <name evidence="11" type="primary">trpS</name>
    <name evidence="11" type="ORF">COX09_04730</name>
</gene>
<dbReference type="GO" id="GO:0004830">
    <property type="term" value="F:tryptophan-tRNA ligase activity"/>
    <property type="evidence" value="ECO:0007669"/>
    <property type="project" value="UniProtKB-UniRule"/>
</dbReference>